<dbReference type="GO" id="GO:0004519">
    <property type="term" value="F:endonuclease activity"/>
    <property type="evidence" value="ECO:0007669"/>
    <property type="project" value="UniProtKB-KW"/>
</dbReference>
<dbReference type="OrthoDB" id="4363844at2759"/>
<evidence type="ECO:0000259" key="24">
    <source>
        <dbReference type="PROSITE" id="PS50158"/>
    </source>
</evidence>
<comment type="function">
    <text evidence="1">The aspartyl protease (PR) mediates the proteolytic cleavages of the Gag and Gag-Pol polyproteins after assembly of the VLP.</text>
</comment>
<dbReference type="InterPro" id="IPR036875">
    <property type="entry name" value="Znf_CCHC_sf"/>
</dbReference>
<dbReference type="InterPro" id="IPR057670">
    <property type="entry name" value="SH3_retrovirus"/>
</dbReference>
<dbReference type="EMBL" id="AVOT02005932">
    <property type="protein sequence ID" value="MBW0480340.1"/>
    <property type="molecule type" value="Genomic_DNA"/>
</dbReference>
<reference evidence="26" key="1">
    <citation type="submission" date="2021-03" db="EMBL/GenBank/DDBJ databases">
        <title>Draft genome sequence of rust myrtle Austropuccinia psidii MF-1, a brazilian biotype.</title>
        <authorList>
            <person name="Quecine M.C."/>
            <person name="Pachon D.M.R."/>
            <person name="Bonatelli M.L."/>
            <person name="Correr F.H."/>
            <person name="Franceschini L.M."/>
            <person name="Leite T.F."/>
            <person name="Margarido G.R.A."/>
            <person name="Almeida C.A."/>
            <person name="Ferrarezi J.A."/>
            <person name="Labate C.A."/>
        </authorList>
    </citation>
    <scope>NUCLEOTIDE SEQUENCE</scope>
    <source>
        <strain evidence="26">MF-1</strain>
    </source>
</reference>
<dbReference type="Pfam" id="PF25597">
    <property type="entry name" value="SH3_retrovirus"/>
    <property type="match status" value="1"/>
</dbReference>
<evidence type="ECO:0000256" key="12">
    <source>
        <dbReference type="ARBA" id="ARBA00022840"/>
    </source>
</evidence>
<keyword evidence="13" id="KW-0460">Magnesium</keyword>
<dbReference type="GO" id="GO:0006310">
    <property type="term" value="P:DNA recombination"/>
    <property type="evidence" value="ECO:0007669"/>
    <property type="project" value="UniProtKB-KW"/>
</dbReference>
<dbReference type="InterPro" id="IPR036397">
    <property type="entry name" value="RNaseH_sf"/>
</dbReference>
<evidence type="ECO:0000256" key="18">
    <source>
        <dbReference type="ARBA" id="ARBA00023113"/>
    </source>
</evidence>
<dbReference type="GO" id="GO:0003723">
    <property type="term" value="F:RNA binding"/>
    <property type="evidence" value="ECO:0007669"/>
    <property type="project" value="UniProtKB-KW"/>
</dbReference>
<keyword evidence="11" id="KW-0378">Hydrolase</keyword>
<keyword evidence="14" id="KW-0694">RNA-binding</keyword>
<keyword evidence="9" id="KW-0547">Nucleotide-binding</keyword>
<dbReference type="InterPro" id="IPR054722">
    <property type="entry name" value="PolX-like_BBD"/>
</dbReference>
<dbReference type="Gene3D" id="3.30.420.10">
    <property type="entry name" value="Ribonuclease H-like superfamily/Ribonuclease H"/>
    <property type="match status" value="1"/>
</dbReference>
<keyword evidence="16" id="KW-0695">RNA-directed DNA polymerase</keyword>
<dbReference type="PANTHER" id="PTHR42648">
    <property type="entry name" value="TRANSPOSASE, PUTATIVE-RELATED"/>
    <property type="match status" value="1"/>
</dbReference>
<organism evidence="26 27">
    <name type="scientific">Austropuccinia psidii MF-1</name>
    <dbReference type="NCBI Taxonomy" id="1389203"/>
    <lineage>
        <taxon>Eukaryota</taxon>
        <taxon>Fungi</taxon>
        <taxon>Dikarya</taxon>
        <taxon>Basidiomycota</taxon>
        <taxon>Pucciniomycotina</taxon>
        <taxon>Pucciniomycetes</taxon>
        <taxon>Pucciniales</taxon>
        <taxon>Sphaerophragmiaceae</taxon>
        <taxon>Austropuccinia</taxon>
    </lineage>
</organism>
<dbReference type="PROSITE" id="PS50994">
    <property type="entry name" value="INTEGRASE"/>
    <property type="match status" value="1"/>
</dbReference>
<evidence type="ECO:0000256" key="9">
    <source>
        <dbReference type="ARBA" id="ARBA00022741"/>
    </source>
</evidence>
<dbReference type="SUPFAM" id="SSF57756">
    <property type="entry name" value="Retrovirus zinc finger-like domains"/>
    <property type="match status" value="1"/>
</dbReference>
<dbReference type="Gene3D" id="4.10.60.10">
    <property type="entry name" value="Zinc finger, CCHC-type"/>
    <property type="match status" value="1"/>
</dbReference>
<evidence type="ECO:0000256" key="7">
    <source>
        <dbReference type="ARBA" id="ARBA00022722"/>
    </source>
</evidence>
<evidence type="ECO:0000256" key="1">
    <source>
        <dbReference type="ARBA" id="ARBA00002180"/>
    </source>
</evidence>
<evidence type="ECO:0000256" key="19">
    <source>
        <dbReference type="ARBA" id="ARBA00023172"/>
    </source>
</evidence>
<dbReference type="GO" id="GO:0008233">
    <property type="term" value="F:peptidase activity"/>
    <property type="evidence" value="ECO:0007669"/>
    <property type="project" value="UniProtKB-KW"/>
</dbReference>
<keyword evidence="3" id="KW-1188">Viral release from host cell</keyword>
<keyword evidence="7" id="KW-0540">Nuclease</keyword>
<proteinExistence type="predicted"/>
<dbReference type="InterPro" id="IPR039537">
    <property type="entry name" value="Retrotran_Ty1/copia-like"/>
</dbReference>
<keyword evidence="22" id="KW-0862">Zinc</keyword>
<accession>A0A9Q3GVQ1</accession>
<evidence type="ECO:0000256" key="20">
    <source>
        <dbReference type="ARBA" id="ARBA00048173"/>
    </source>
</evidence>
<feature type="compositionally biased region" description="Polar residues" evidence="23">
    <location>
        <begin position="56"/>
        <end position="66"/>
    </location>
</feature>
<keyword evidence="8" id="KW-0479">Metal-binding</keyword>
<evidence type="ECO:0000256" key="10">
    <source>
        <dbReference type="ARBA" id="ARBA00022759"/>
    </source>
</evidence>
<dbReference type="GO" id="GO:0003964">
    <property type="term" value="F:RNA-directed DNA polymerase activity"/>
    <property type="evidence" value="ECO:0007669"/>
    <property type="project" value="UniProtKB-KW"/>
</dbReference>
<comment type="caution">
    <text evidence="26">The sequence shown here is derived from an EMBL/GenBank/DDBJ whole genome shotgun (WGS) entry which is preliminary data.</text>
</comment>
<dbReference type="GO" id="GO:0008270">
    <property type="term" value="F:zinc ion binding"/>
    <property type="evidence" value="ECO:0007669"/>
    <property type="project" value="UniProtKB-KW"/>
</dbReference>
<feature type="domain" description="CCHC-type" evidence="24">
    <location>
        <begin position="82"/>
        <end position="96"/>
    </location>
</feature>
<evidence type="ECO:0000256" key="15">
    <source>
        <dbReference type="ARBA" id="ARBA00022908"/>
    </source>
</evidence>
<dbReference type="GO" id="GO:0006508">
    <property type="term" value="P:proteolysis"/>
    <property type="evidence" value="ECO:0007669"/>
    <property type="project" value="UniProtKB-KW"/>
</dbReference>
<evidence type="ECO:0000256" key="14">
    <source>
        <dbReference type="ARBA" id="ARBA00022884"/>
    </source>
</evidence>
<keyword evidence="19" id="KW-0233">DNA recombination</keyword>
<evidence type="ECO:0000256" key="22">
    <source>
        <dbReference type="PROSITE-ProRule" id="PRU00047"/>
    </source>
</evidence>
<dbReference type="GO" id="GO:0005524">
    <property type="term" value="F:ATP binding"/>
    <property type="evidence" value="ECO:0007669"/>
    <property type="project" value="UniProtKB-KW"/>
</dbReference>
<dbReference type="Pfam" id="PF00098">
    <property type="entry name" value="zf-CCHC"/>
    <property type="match status" value="1"/>
</dbReference>
<protein>
    <recommendedName>
        <fullName evidence="28">Integrase catalytic domain-containing protein</fullName>
    </recommendedName>
</protein>
<name>A0A9Q3GVQ1_9BASI</name>
<sequence length="705" mass="78901">MEDILDIVQQLQGSSAPIGNEESIHLSKINVSRIKPRMSQPYDTPNWSPKPHRPLQSPSQVPPISSRSEEWKKRWLTPQNPCFYCGEAGHWAPECPAQRKATNARLLSQRKANVASIGAVPALECNEALLDSGETHSVVGDASLFTALWKTNITLSVASSHQLPVDYIGNIALKTCEGTLMIKNVLLCSAIKGVVLSIGQLISQGLIVKLLDNVMTIEQNNILFHTTRINFHRFIPFFHPSSPAVIGCISDSTPPPLINLSTHPARHITRNMSELWHWRLEHLSIRNIKQIMQFNTADGIPPFSIGNIKICHAFSVAKAENRPFISASQKHIHQPGGMIAADLIGPLPVSSDGKQYALVIQDIFSRLMAVIALTDKSEAKHQLRLWMIKFMNITKFTIWAVRTDNGAEFCNHFFNDYLKEGGIIHELSVPYEHHQNGQIERTNCTILEMARTSLIAANLLISLWPYTFRHAAWIFNRTLHSNSKVTPYEIVGSKKPSLLQLRVFGVKAFIFNHQAKKDLGAKSVIGYHLGVMEDSKGWLFWVPEQGTVVRSASVKFDKDSYFNQTSPTHHTISKIQVDNLFDGSMIGQLNKQDSVISALNSSSDLTATLPTTYDEAMSSAQAKEWKKAMSEELNSMEEQQVFVASNINEALKETPRESILSTKWVFVKKASPERFKGWLVARGFRQIHGINFEETFAPTPTFGAL</sequence>
<keyword evidence="27" id="KW-1185">Reference proteome</keyword>
<evidence type="ECO:0000256" key="8">
    <source>
        <dbReference type="ARBA" id="ARBA00022723"/>
    </source>
</evidence>
<keyword evidence="17" id="KW-0808">Transferase</keyword>
<feature type="region of interest" description="Disordered" evidence="23">
    <location>
        <begin position="35"/>
        <end position="70"/>
    </location>
</feature>
<evidence type="ECO:0000256" key="16">
    <source>
        <dbReference type="ARBA" id="ARBA00022918"/>
    </source>
</evidence>
<evidence type="ECO:0000256" key="21">
    <source>
        <dbReference type="ARBA" id="ARBA00049244"/>
    </source>
</evidence>
<evidence type="ECO:0000256" key="23">
    <source>
        <dbReference type="SAM" id="MobiDB-lite"/>
    </source>
</evidence>
<dbReference type="GO" id="GO:0003887">
    <property type="term" value="F:DNA-directed DNA polymerase activity"/>
    <property type="evidence" value="ECO:0007669"/>
    <property type="project" value="UniProtKB-KW"/>
</dbReference>
<evidence type="ECO:0000256" key="11">
    <source>
        <dbReference type="ARBA" id="ARBA00022801"/>
    </source>
</evidence>
<keyword evidence="5" id="KW-0645">Protease</keyword>
<feature type="domain" description="Integrase catalytic" evidence="25">
    <location>
        <begin position="331"/>
        <end position="495"/>
    </location>
</feature>
<evidence type="ECO:0000256" key="5">
    <source>
        <dbReference type="ARBA" id="ARBA00022670"/>
    </source>
</evidence>
<dbReference type="GO" id="GO:0015074">
    <property type="term" value="P:DNA integration"/>
    <property type="evidence" value="ECO:0007669"/>
    <property type="project" value="UniProtKB-KW"/>
</dbReference>
<keyword evidence="6" id="KW-0548">Nucleotidyltransferase</keyword>
<evidence type="ECO:0000256" key="13">
    <source>
        <dbReference type="ARBA" id="ARBA00022842"/>
    </source>
</evidence>
<dbReference type="SUPFAM" id="SSF53098">
    <property type="entry name" value="Ribonuclease H-like"/>
    <property type="match status" value="1"/>
</dbReference>
<keyword evidence="18" id="KW-0917">Virion maturation</keyword>
<dbReference type="Pfam" id="PF00665">
    <property type="entry name" value="rve"/>
    <property type="match status" value="1"/>
</dbReference>
<evidence type="ECO:0000256" key="3">
    <source>
        <dbReference type="ARBA" id="ARBA00022612"/>
    </source>
</evidence>
<dbReference type="GO" id="GO:0006397">
    <property type="term" value="P:mRNA processing"/>
    <property type="evidence" value="ECO:0007669"/>
    <property type="project" value="UniProtKB-KW"/>
</dbReference>
<evidence type="ECO:0000259" key="25">
    <source>
        <dbReference type="PROSITE" id="PS50994"/>
    </source>
</evidence>
<dbReference type="InterPro" id="IPR012337">
    <property type="entry name" value="RNaseH-like_sf"/>
</dbReference>
<comment type="catalytic activity">
    <reaction evidence="21">
        <text>DNA(n) + a 2'-deoxyribonucleoside 5'-triphosphate = DNA(n+1) + diphosphate</text>
        <dbReference type="Rhea" id="RHEA:22508"/>
        <dbReference type="Rhea" id="RHEA-COMP:17339"/>
        <dbReference type="Rhea" id="RHEA-COMP:17340"/>
        <dbReference type="ChEBI" id="CHEBI:33019"/>
        <dbReference type="ChEBI" id="CHEBI:61560"/>
        <dbReference type="ChEBI" id="CHEBI:173112"/>
        <dbReference type="EC" id="2.7.7.7"/>
    </reaction>
</comment>
<evidence type="ECO:0000256" key="17">
    <source>
        <dbReference type="ARBA" id="ARBA00022932"/>
    </source>
</evidence>
<dbReference type="AlphaFoldDB" id="A0A9Q3GVQ1"/>
<dbReference type="SMART" id="SM00343">
    <property type="entry name" value="ZnF_C2HC"/>
    <property type="match status" value="1"/>
</dbReference>
<dbReference type="GO" id="GO:0032196">
    <property type="term" value="P:transposition"/>
    <property type="evidence" value="ECO:0007669"/>
    <property type="project" value="UniProtKB-KW"/>
</dbReference>
<dbReference type="Pfam" id="PF22936">
    <property type="entry name" value="Pol_BBD"/>
    <property type="match status" value="1"/>
</dbReference>
<evidence type="ECO:0000313" key="27">
    <source>
        <dbReference type="Proteomes" id="UP000765509"/>
    </source>
</evidence>
<evidence type="ECO:0000256" key="4">
    <source>
        <dbReference type="ARBA" id="ARBA00022664"/>
    </source>
</evidence>
<dbReference type="InterPro" id="IPR001878">
    <property type="entry name" value="Znf_CCHC"/>
</dbReference>
<dbReference type="GO" id="GO:0005634">
    <property type="term" value="C:nucleus"/>
    <property type="evidence" value="ECO:0007669"/>
    <property type="project" value="UniProtKB-ARBA"/>
</dbReference>
<evidence type="ECO:0000256" key="6">
    <source>
        <dbReference type="ARBA" id="ARBA00022695"/>
    </source>
</evidence>
<evidence type="ECO:0000256" key="2">
    <source>
        <dbReference type="ARBA" id="ARBA00022578"/>
    </source>
</evidence>
<dbReference type="PROSITE" id="PS50158">
    <property type="entry name" value="ZF_CCHC"/>
    <property type="match status" value="1"/>
</dbReference>
<keyword evidence="15" id="KW-0229">DNA integration</keyword>
<keyword evidence="2" id="KW-0815">Transposition</keyword>
<comment type="catalytic activity">
    <reaction evidence="20">
        <text>DNA(n) + a 2'-deoxyribonucleoside 5'-triphosphate = DNA(n+1) + diphosphate</text>
        <dbReference type="Rhea" id="RHEA:22508"/>
        <dbReference type="Rhea" id="RHEA-COMP:17339"/>
        <dbReference type="Rhea" id="RHEA-COMP:17340"/>
        <dbReference type="ChEBI" id="CHEBI:33019"/>
        <dbReference type="ChEBI" id="CHEBI:61560"/>
        <dbReference type="ChEBI" id="CHEBI:173112"/>
        <dbReference type="EC" id="2.7.7.49"/>
    </reaction>
</comment>
<evidence type="ECO:0000313" key="26">
    <source>
        <dbReference type="EMBL" id="MBW0480340.1"/>
    </source>
</evidence>
<evidence type="ECO:0008006" key="28">
    <source>
        <dbReference type="Google" id="ProtNLM"/>
    </source>
</evidence>
<keyword evidence="17" id="KW-0239">DNA-directed DNA polymerase</keyword>
<dbReference type="InterPro" id="IPR001584">
    <property type="entry name" value="Integrase_cat-core"/>
</dbReference>
<keyword evidence="12" id="KW-0067">ATP-binding</keyword>
<dbReference type="Proteomes" id="UP000765509">
    <property type="component" value="Unassembled WGS sequence"/>
</dbReference>
<keyword evidence="4" id="KW-0507">mRNA processing</keyword>
<keyword evidence="22" id="KW-0863">Zinc-finger</keyword>
<keyword evidence="10" id="KW-0255">Endonuclease</keyword>
<dbReference type="PANTHER" id="PTHR42648:SF11">
    <property type="entry name" value="TRANSPOSON TY4-P GAG-POL POLYPROTEIN"/>
    <property type="match status" value="1"/>
</dbReference>
<gene>
    <name evidence="26" type="ORF">O181_020055</name>
</gene>